<dbReference type="EMBL" id="MU865369">
    <property type="protein sequence ID" value="KAK4225324.1"/>
    <property type="molecule type" value="Genomic_DNA"/>
</dbReference>
<name>A0AAN7BL35_9PEZI</name>
<feature type="compositionally biased region" description="Basic residues" evidence="1">
    <location>
        <begin position="1"/>
        <end position="15"/>
    </location>
</feature>
<dbReference type="Proteomes" id="UP001301958">
    <property type="component" value="Unassembled WGS sequence"/>
</dbReference>
<sequence>MPRLYYFRRSKKRQSKQPPKSKPPKHSSSFSPTCIVNAYPSQASCDQPVPSSSPQKTCPPLCLSHLCQRDYFPSTKRCLSSPLRIVNGKFNMDGYGLYPDLKASWNCSKHERYNCVAVLTQTGGDRCPGQTIGGWPWCGVHLGMLCRSQGGCTNFAGVGSLVCEWHRWYVIIYFLIFG</sequence>
<comment type="caution">
    <text evidence="2">The sequence shown here is derived from an EMBL/GenBank/DDBJ whole genome shotgun (WGS) entry which is preliminary data.</text>
</comment>
<gene>
    <name evidence="2" type="ORF">QBC38DRAFT_483200</name>
</gene>
<dbReference type="AlphaFoldDB" id="A0AAN7BL35"/>
<evidence type="ECO:0000256" key="1">
    <source>
        <dbReference type="SAM" id="MobiDB-lite"/>
    </source>
</evidence>
<organism evidence="2 3">
    <name type="scientific">Podospora fimiseda</name>
    <dbReference type="NCBI Taxonomy" id="252190"/>
    <lineage>
        <taxon>Eukaryota</taxon>
        <taxon>Fungi</taxon>
        <taxon>Dikarya</taxon>
        <taxon>Ascomycota</taxon>
        <taxon>Pezizomycotina</taxon>
        <taxon>Sordariomycetes</taxon>
        <taxon>Sordariomycetidae</taxon>
        <taxon>Sordariales</taxon>
        <taxon>Podosporaceae</taxon>
        <taxon>Podospora</taxon>
    </lineage>
</organism>
<feature type="region of interest" description="Disordered" evidence="1">
    <location>
        <begin position="1"/>
        <end position="31"/>
    </location>
</feature>
<reference evidence="2" key="1">
    <citation type="journal article" date="2023" name="Mol. Phylogenet. Evol.">
        <title>Genome-scale phylogeny and comparative genomics of the fungal order Sordariales.</title>
        <authorList>
            <person name="Hensen N."/>
            <person name="Bonometti L."/>
            <person name="Westerberg I."/>
            <person name="Brannstrom I.O."/>
            <person name="Guillou S."/>
            <person name="Cros-Aarteil S."/>
            <person name="Calhoun S."/>
            <person name="Haridas S."/>
            <person name="Kuo A."/>
            <person name="Mondo S."/>
            <person name="Pangilinan J."/>
            <person name="Riley R."/>
            <person name="LaButti K."/>
            <person name="Andreopoulos B."/>
            <person name="Lipzen A."/>
            <person name="Chen C."/>
            <person name="Yan M."/>
            <person name="Daum C."/>
            <person name="Ng V."/>
            <person name="Clum A."/>
            <person name="Steindorff A."/>
            <person name="Ohm R.A."/>
            <person name="Martin F."/>
            <person name="Silar P."/>
            <person name="Natvig D.O."/>
            <person name="Lalanne C."/>
            <person name="Gautier V."/>
            <person name="Ament-Velasquez S.L."/>
            <person name="Kruys A."/>
            <person name="Hutchinson M.I."/>
            <person name="Powell A.J."/>
            <person name="Barry K."/>
            <person name="Miller A.N."/>
            <person name="Grigoriev I.V."/>
            <person name="Debuchy R."/>
            <person name="Gladieux P."/>
            <person name="Hiltunen Thoren M."/>
            <person name="Johannesson H."/>
        </authorList>
    </citation>
    <scope>NUCLEOTIDE SEQUENCE</scope>
    <source>
        <strain evidence="2">CBS 990.96</strain>
    </source>
</reference>
<evidence type="ECO:0000313" key="2">
    <source>
        <dbReference type="EMBL" id="KAK4225324.1"/>
    </source>
</evidence>
<accession>A0AAN7BL35</accession>
<proteinExistence type="predicted"/>
<evidence type="ECO:0000313" key="3">
    <source>
        <dbReference type="Proteomes" id="UP001301958"/>
    </source>
</evidence>
<keyword evidence="3" id="KW-1185">Reference proteome</keyword>
<reference evidence="2" key="2">
    <citation type="submission" date="2023-05" db="EMBL/GenBank/DDBJ databases">
        <authorList>
            <consortium name="Lawrence Berkeley National Laboratory"/>
            <person name="Steindorff A."/>
            <person name="Hensen N."/>
            <person name="Bonometti L."/>
            <person name="Westerberg I."/>
            <person name="Brannstrom I.O."/>
            <person name="Guillou S."/>
            <person name="Cros-Aarteil S."/>
            <person name="Calhoun S."/>
            <person name="Haridas S."/>
            <person name="Kuo A."/>
            <person name="Mondo S."/>
            <person name="Pangilinan J."/>
            <person name="Riley R."/>
            <person name="Labutti K."/>
            <person name="Andreopoulos B."/>
            <person name="Lipzen A."/>
            <person name="Chen C."/>
            <person name="Yanf M."/>
            <person name="Daum C."/>
            <person name="Ng V."/>
            <person name="Clum A."/>
            <person name="Ohm R."/>
            <person name="Martin F."/>
            <person name="Silar P."/>
            <person name="Natvig D."/>
            <person name="Lalanne C."/>
            <person name="Gautier V."/>
            <person name="Ament-Velasquez S.L."/>
            <person name="Kruys A."/>
            <person name="Hutchinson M.I."/>
            <person name="Powell A.J."/>
            <person name="Barry K."/>
            <person name="Miller A.N."/>
            <person name="Grigoriev I.V."/>
            <person name="Debuchy R."/>
            <person name="Gladieux P."/>
            <person name="Thoren M.H."/>
            <person name="Johannesson H."/>
        </authorList>
    </citation>
    <scope>NUCLEOTIDE SEQUENCE</scope>
    <source>
        <strain evidence="2">CBS 990.96</strain>
    </source>
</reference>
<protein>
    <submittedName>
        <fullName evidence="2">Uncharacterized protein</fullName>
    </submittedName>
</protein>